<dbReference type="SUPFAM" id="SSF55681">
    <property type="entry name" value="Class II aaRS and biotin synthetases"/>
    <property type="match status" value="1"/>
</dbReference>
<dbReference type="STRING" id="70415.A0A5S6QXD1"/>
<accession>A0A5S6QXD1</accession>
<dbReference type="WBParaSite" id="TMUE_3000011764.2">
    <property type="protein sequence ID" value="TMUE_3000011764.2"/>
    <property type="gene ID" value="WBGene00292892"/>
</dbReference>
<dbReference type="GO" id="GO:0004828">
    <property type="term" value="F:serine-tRNA ligase activity"/>
    <property type="evidence" value="ECO:0007669"/>
    <property type="project" value="InterPro"/>
</dbReference>
<dbReference type="Gene3D" id="3.30.930.10">
    <property type="entry name" value="Bira Bifunctional Protein, Domain 2"/>
    <property type="match status" value="1"/>
</dbReference>
<organism evidence="1 2">
    <name type="scientific">Trichuris muris</name>
    <name type="common">Mouse whipworm</name>
    <dbReference type="NCBI Taxonomy" id="70415"/>
    <lineage>
        <taxon>Eukaryota</taxon>
        <taxon>Metazoa</taxon>
        <taxon>Ecdysozoa</taxon>
        <taxon>Nematoda</taxon>
        <taxon>Enoplea</taxon>
        <taxon>Dorylaimia</taxon>
        <taxon>Trichinellida</taxon>
        <taxon>Trichuridae</taxon>
        <taxon>Trichuris</taxon>
    </lineage>
</organism>
<dbReference type="GO" id="GO:0006434">
    <property type="term" value="P:seryl-tRNA aminoacylation"/>
    <property type="evidence" value="ECO:0007669"/>
    <property type="project" value="InterPro"/>
</dbReference>
<reference evidence="1" key="2">
    <citation type="submission" date="2014-03" db="EMBL/GenBank/DDBJ databases">
        <title>The whipworm genome and dual-species transcriptomics of an intimate host-pathogen interaction.</title>
        <authorList>
            <person name="Foth B.J."/>
            <person name="Tsai I.J."/>
            <person name="Reid A.J."/>
            <person name="Bancroft A.J."/>
            <person name="Nichol S."/>
            <person name="Tracey A."/>
            <person name="Holroyd N."/>
            <person name="Cotton J.A."/>
            <person name="Stanley E.J."/>
            <person name="Zarowiecki M."/>
            <person name="Liu J.Z."/>
            <person name="Huckvale T."/>
            <person name="Cooper P.J."/>
            <person name="Grencis R.K."/>
            <person name="Berriman M."/>
        </authorList>
    </citation>
    <scope>NUCLEOTIDE SEQUENCE [LARGE SCALE GENOMIC DNA]</scope>
    <source>
        <strain evidence="1">Edinburgh</strain>
    </source>
</reference>
<proteinExistence type="predicted"/>
<dbReference type="WBParaSite" id="TMUE_3000011764.1">
    <property type="protein sequence ID" value="TMUE_3000011764.1"/>
    <property type="gene ID" value="WBGene00292892"/>
</dbReference>
<reference evidence="2" key="3">
    <citation type="submission" date="2019-12" db="UniProtKB">
        <authorList>
            <consortium name="WormBaseParasite"/>
        </authorList>
    </citation>
    <scope>IDENTIFICATION</scope>
</reference>
<dbReference type="InterPro" id="IPR002317">
    <property type="entry name" value="Ser-tRNA-ligase_type_1"/>
</dbReference>
<evidence type="ECO:0000313" key="3">
    <source>
        <dbReference type="WBParaSite" id="TMUE_3000011764.2"/>
    </source>
</evidence>
<sequence>MVQPDLNFDRYFSDLNKLRNLLASRGVEGVDVATLSSSYDKWKRLKVSEEKLRVACERLPEGASTGETLEQSHGKLKQVRGQLKEFDVLVKTVQQLPNDLDAATPVGDRKRLLRFIGGKNELLCDHGELLSQKGWLVVKGEPYQSFLVGRSCDLLSRLEQYVLGIFARSGFSLISPPHLVRAAVVRTGAAFSDSHLSLQTSSCDGTDDRNLCLVGHSVFPYLGLFTRRSLSERMHPPVKLVSTGNTYSSDLQDSSFDVDLFSVHQSRALTAFVILDCAKSLLATTACLLDLIEKILVDLHIQANMWQVPSKNLATAESARIDVSVRSHKAVEQCLATVSNFGDYLSRKLRMMCRPDTYMQCLYMEINLHRLLAAVIEHWWSLKNCDELPSVLGQFN</sequence>
<dbReference type="GO" id="GO:0005524">
    <property type="term" value="F:ATP binding"/>
    <property type="evidence" value="ECO:0007669"/>
    <property type="project" value="InterPro"/>
</dbReference>
<reference evidence="1" key="1">
    <citation type="submission" date="2013-11" db="EMBL/GenBank/DDBJ databases">
        <authorList>
            <person name="Aslett M."/>
        </authorList>
    </citation>
    <scope>NUCLEOTIDE SEQUENCE [LARGE SCALE GENOMIC DNA]</scope>
    <source>
        <strain evidence="1">Edinburgh</strain>
    </source>
</reference>
<protein>
    <submittedName>
        <fullName evidence="2 3">Uncharacterized protein</fullName>
    </submittedName>
</protein>
<evidence type="ECO:0000313" key="1">
    <source>
        <dbReference type="Proteomes" id="UP000046395"/>
    </source>
</evidence>
<dbReference type="InterPro" id="IPR045864">
    <property type="entry name" value="aa-tRNA-synth_II/BPL/LPL"/>
</dbReference>
<dbReference type="AlphaFoldDB" id="A0A5S6QXD1"/>
<dbReference type="PANTHER" id="PTHR11778">
    <property type="entry name" value="SERYL-TRNA SYNTHETASE"/>
    <property type="match status" value="1"/>
</dbReference>
<evidence type="ECO:0000313" key="2">
    <source>
        <dbReference type="WBParaSite" id="TMUE_3000011764.1"/>
    </source>
</evidence>
<dbReference type="Proteomes" id="UP000046395">
    <property type="component" value="Unassembled WGS sequence"/>
</dbReference>
<name>A0A5S6QXD1_TRIMR</name>
<keyword evidence="1" id="KW-1185">Reference proteome</keyword>